<dbReference type="RefSeq" id="YP_009279879.1">
    <property type="nucleotide sequence ID" value="NC_031020.1"/>
</dbReference>
<reference evidence="1 2" key="1">
    <citation type="submission" date="2016-04" db="EMBL/GenBank/DDBJ databases">
        <title>Comparative genomics of Morganella phages MP1 and MP2 define new clades among the T4 and T7-like Viruses.</title>
        <authorList>
            <person name="Pinto G."/>
            <person name="Oliveira A."/>
            <person name="Malgorzata L."/>
            <person name="Kropinski A."/>
            <person name="Azeredo J."/>
        </authorList>
    </citation>
    <scope>NUCLEOTIDE SEQUENCE [LARGE SCALE GENOMIC DNA]</scope>
</reference>
<evidence type="ECO:0000313" key="1">
    <source>
        <dbReference type="EMBL" id="ANM46563.1"/>
    </source>
</evidence>
<proteinExistence type="predicted"/>
<keyword evidence="2" id="KW-1185">Reference proteome</keyword>
<sequence length="103" mass="12149">MSKYFNLNLEFVKKFIDYEDINTCQSNGSNAVSWGDGHNRYEFNGVENHEKIVYQLQEEYKISLIYKNGMWSAGCSIGEFADVTYEHENPRYALMFMLCYLKD</sequence>
<dbReference type="KEGG" id="vg:29059266"/>
<accession>A0A192YAP7</accession>
<organism evidence="1 2">
    <name type="scientific">Morganella phage vB_MmoM_MP1</name>
    <dbReference type="NCBI Taxonomy" id="1852628"/>
    <lineage>
        <taxon>Viruses</taxon>
        <taxon>Duplodnaviria</taxon>
        <taxon>Heunggongvirae</taxon>
        <taxon>Uroviricota</taxon>
        <taxon>Caudoviricetes</taxon>
        <taxon>Pantevenvirales</taxon>
        <taxon>Straboviridae</taxon>
        <taxon>Gualtarvirus</taxon>
        <taxon>Gualtarvirus mp1</taxon>
    </lineage>
</organism>
<evidence type="ECO:0000313" key="2">
    <source>
        <dbReference type="Proteomes" id="UP000203816"/>
    </source>
</evidence>
<dbReference type="EMBL" id="KX078569">
    <property type="protein sequence ID" value="ANM46563.1"/>
    <property type="molecule type" value="Genomic_DNA"/>
</dbReference>
<gene>
    <name evidence="1" type="ORF">MP1_gp0022</name>
</gene>
<name>A0A192YAP7_9CAUD</name>
<dbReference type="Proteomes" id="UP000203816">
    <property type="component" value="Segment"/>
</dbReference>
<dbReference type="GeneID" id="29059266"/>
<protein>
    <submittedName>
        <fullName evidence="1">Uncharacterized protein</fullName>
    </submittedName>
</protein>